<dbReference type="AlphaFoldDB" id="A0AA35NVK7"/>
<reference evidence="1" key="1">
    <citation type="submission" date="2022-12" db="EMBL/GenBank/DDBJ databases">
        <authorList>
            <person name="Alioto T."/>
            <person name="Alioto T."/>
            <person name="Gomez Garrido J."/>
        </authorList>
    </citation>
    <scope>NUCLEOTIDE SEQUENCE</scope>
</reference>
<gene>
    <name evidence="1" type="ORF">PODLI_1B014972</name>
</gene>
<accession>A0AA35NVK7</accession>
<name>A0AA35NVK7_9SAUR</name>
<dbReference type="EMBL" id="OX395127">
    <property type="protein sequence ID" value="CAI5765806.1"/>
    <property type="molecule type" value="Genomic_DNA"/>
</dbReference>
<dbReference type="Proteomes" id="UP001178461">
    <property type="component" value="Chromosome 2"/>
</dbReference>
<organism evidence="1 2">
    <name type="scientific">Podarcis lilfordi</name>
    <name type="common">Lilford's wall lizard</name>
    <dbReference type="NCBI Taxonomy" id="74358"/>
    <lineage>
        <taxon>Eukaryota</taxon>
        <taxon>Metazoa</taxon>
        <taxon>Chordata</taxon>
        <taxon>Craniata</taxon>
        <taxon>Vertebrata</taxon>
        <taxon>Euteleostomi</taxon>
        <taxon>Lepidosauria</taxon>
        <taxon>Squamata</taxon>
        <taxon>Bifurcata</taxon>
        <taxon>Unidentata</taxon>
        <taxon>Episquamata</taxon>
        <taxon>Laterata</taxon>
        <taxon>Lacertibaenia</taxon>
        <taxon>Lacertidae</taxon>
        <taxon>Podarcis</taxon>
    </lineage>
</organism>
<evidence type="ECO:0000313" key="1">
    <source>
        <dbReference type="EMBL" id="CAI5765806.1"/>
    </source>
</evidence>
<protein>
    <submittedName>
        <fullName evidence="1">Uncharacterized protein</fullName>
    </submittedName>
</protein>
<keyword evidence="2" id="KW-1185">Reference proteome</keyword>
<proteinExistence type="predicted"/>
<sequence>MRRFIQRDSGSLSPPFVSDITAVSIGTRCDVTSGYSGGNQMGFLGQRILFPLTNGSQEEKLQRTVWCGYGDIWSSPLYLSSVHRHRILTCSNRFLLHKLSYSRCSG</sequence>
<evidence type="ECO:0000313" key="2">
    <source>
        <dbReference type="Proteomes" id="UP001178461"/>
    </source>
</evidence>